<evidence type="ECO:0000256" key="2">
    <source>
        <dbReference type="ARBA" id="ARBA00008573"/>
    </source>
</evidence>
<organism evidence="9 10">
    <name type="scientific">Heligmosomoides polygyrus</name>
    <name type="common">Parasitic roundworm</name>
    <dbReference type="NCBI Taxonomy" id="6339"/>
    <lineage>
        <taxon>Eukaryota</taxon>
        <taxon>Metazoa</taxon>
        <taxon>Ecdysozoa</taxon>
        <taxon>Nematoda</taxon>
        <taxon>Chromadorea</taxon>
        <taxon>Rhabditida</taxon>
        <taxon>Rhabditina</taxon>
        <taxon>Rhabditomorpha</taxon>
        <taxon>Strongyloidea</taxon>
        <taxon>Heligmosomidae</taxon>
        <taxon>Heligmosomoides</taxon>
    </lineage>
</organism>
<evidence type="ECO:0000313" key="8">
    <source>
        <dbReference type="EMBL" id="VDP36497.1"/>
    </source>
</evidence>
<comment type="similarity">
    <text evidence="2 6">Belongs to the DP1 family.</text>
</comment>
<keyword evidence="4 6" id="KW-1133">Transmembrane helix</keyword>
<dbReference type="AlphaFoldDB" id="A0A183GK65"/>
<dbReference type="PANTHER" id="PTHR12300">
    <property type="entry name" value="HVA22-LIKE PROTEINS"/>
    <property type="match status" value="1"/>
</dbReference>
<comment type="caution">
    <text evidence="6">Lacks conserved residue(s) required for the propagation of feature annotation.</text>
</comment>
<evidence type="ECO:0000256" key="1">
    <source>
        <dbReference type="ARBA" id="ARBA00004141"/>
    </source>
</evidence>
<evidence type="ECO:0000256" key="3">
    <source>
        <dbReference type="ARBA" id="ARBA00022692"/>
    </source>
</evidence>
<feature type="compositionally biased region" description="Pro residues" evidence="7">
    <location>
        <begin position="174"/>
        <end position="184"/>
    </location>
</feature>
<dbReference type="PANTHER" id="PTHR12300:SF161">
    <property type="entry name" value="RECEPTOR EXPRESSION-ENHANCING PROTEIN"/>
    <property type="match status" value="1"/>
</dbReference>
<dbReference type="EMBL" id="UZAH01034665">
    <property type="protein sequence ID" value="VDP36497.1"/>
    <property type="molecule type" value="Genomic_DNA"/>
</dbReference>
<keyword evidence="5 6" id="KW-0472">Membrane</keyword>
<dbReference type="Proteomes" id="UP000050761">
    <property type="component" value="Unassembled WGS sequence"/>
</dbReference>
<evidence type="ECO:0000256" key="7">
    <source>
        <dbReference type="SAM" id="MobiDB-lite"/>
    </source>
</evidence>
<accession>A0A3P8C872</accession>
<reference evidence="10" key="2">
    <citation type="submission" date="2019-09" db="UniProtKB">
        <authorList>
            <consortium name="WormBaseParasite"/>
        </authorList>
    </citation>
    <scope>IDENTIFICATION</scope>
</reference>
<feature type="compositionally biased region" description="Basic and acidic residues" evidence="7">
    <location>
        <begin position="207"/>
        <end position="216"/>
    </location>
</feature>
<keyword evidence="9" id="KW-1185">Reference proteome</keyword>
<name>A0A183GK65_HELPZ</name>
<evidence type="ECO:0000256" key="4">
    <source>
        <dbReference type="ARBA" id="ARBA00022989"/>
    </source>
</evidence>
<dbReference type="OrthoDB" id="5868404at2759"/>
<evidence type="ECO:0000313" key="9">
    <source>
        <dbReference type="Proteomes" id="UP000050761"/>
    </source>
</evidence>
<evidence type="ECO:0000313" key="10">
    <source>
        <dbReference type="WBParaSite" id="HPBE_0002308301-mRNA-1"/>
    </source>
</evidence>
<feature type="region of interest" description="Disordered" evidence="7">
    <location>
        <begin position="163"/>
        <end position="246"/>
    </location>
</feature>
<gene>
    <name evidence="8" type="ORF">HPBE_LOCUS23082</name>
</gene>
<evidence type="ECO:0000256" key="5">
    <source>
        <dbReference type="ARBA" id="ARBA00023136"/>
    </source>
</evidence>
<dbReference type="Pfam" id="PF03134">
    <property type="entry name" value="TB2_DP1_HVA22"/>
    <property type="match status" value="1"/>
</dbReference>
<sequence>MFSLLCHLASAVVGALIPVFYSYKTIKRPSQKSLSYWSKYWAVFGSFLAIDAILTALFIHYFVPFYELGKLLFLIWAICPQTAGAQFLFDKVLAPFIRKHEKKMDIYVERLIETVIQNGPELAMTAGSTLLTVAKNLHALSRVRRDADGRLCLPAAQTVEIEEIVDDEEEPVPRAQPQPPPPPAAAVTKVEVERQSEDEVIFVPVPQRKEQSKSTSEDPAPAKRKRGRRPGSGVTRRTAKNQTPKVIQSAEWINDDQKVIEVAQVVEVVRSPSRRRRNTRAAASAAKKLFIVGDGDDTASEA</sequence>
<dbReference type="WBParaSite" id="HPBE_0002308301-mRNA-1">
    <property type="protein sequence ID" value="HPBE_0002308301-mRNA-1"/>
    <property type="gene ID" value="HPBE_0002308301"/>
</dbReference>
<dbReference type="InterPro" id="IPR004345">
    <property type="entry name" value="TB2_DP1_HVA22"/>
</dbReference>
<evidence type="ECO:0000256" key="6">
    <source>
        <dbReference type="RuleBase" id="RU362006"/>
    </source>
</evidence>
<protein>
    <recommendedName>
        <fullName evidence="6">Receptor expression-enhancing protein</fullName>
    </recommendedName>
</protein>
<reference evidence="8 9" key="1">
    <citation type="submission" date="2018-11" db="EMBL/GenBank/DDBJ databases">
        <authorList>
            <consortium name="Pathogen Informatics"/>
        </authorList>
    </citation>
    <scope>NUCLEOTIDE SEQUENCE [LARGE SCALE GENOMIC DNA]</scope>
</reference>
<keyword evidence="3 6" id="KW-0812">Transmembrane</keyword>
<proteinExistence type="inferred from homology"/>
<dbReference type="GO" id="GO:0016020">
    <property type="term" value="C:membrane"/>
    <property type="evidence" value="ECO:0007669"/>
    <property type="project" value="UniProtKB-SubCell"/>
</dbReference>
<comment type="subcellular location">
    <subcellularLocation>
        <location evidence="1 6">Membrane</location>
        <topology evidence="1 6">Multi-pass membrane protein</topology>
    </subcellularLocation>
</comment>
<accession>A0A183GK65</accession>
<feature type="transmembrane region" description="Helical" evidence="6">
    <location>
        <begin position="38"/>
        <end position="59"/>
    </location>
</feature>